<organism evidence="1 2">
    <name type="scientific">Portunus trituberculatus</name>
    <name type="common">Swimming crab</name>
    <name type="synonym">Neptunus trituberculatus</name>
    <dbReference type="NCBI Taxonomy" id="210409"/>
    <lineage>
        <taxon>Eukaryota</taxon>
        <taxon>Metazoa</taxon>
        <taxon>Ecdysozoa</taxon>
        <taxon>Arthropoda</taxon>
        <taxon>Crustacea</taxon>
        <taxon>Multicrustacea</taxon>
        <taxon>Malacostraca</taxon>
        <taxon>Eumalacostraca</taxon>
        <taxon>Eucarida</taxon>
        <taxon>Decapoda</taxon>
        <taxon>Pleocyemata</taxon>
        <taxon>Brachyura</taxon>
        <taxon>Eubrachyura</taxon>
        <taxon>Portunoidea</taxon>
        <taxon>Portunidae</taxon>
        <taxon>Portuninae</taxon>
        <taxon>Portunus</taxon>
    </lineage>
</organism>
<reference evidence="1 2" key="1">
    <citation type="submission" date="2019-05" db="EMBL/GenBank/DDBJ databases">
        <title>Another draft genome of Portunus trituberculatus and its Hox gene families provides insights of decapod evolution.</title>
        <authorList>
            <person name="Jeong J.-H."/>
            <person name="Song I."/>
            <person name="Kim S."/>
            <person name="Choi T."/>
            <person name="Kim D."/>
            <person name="Ryu S."/>
            <person name="Kim W."/>
        </authorList>
    </citation>
    <scope>NUCLEOTIDE SEQUENCE [LARGE SCALE GENOMIC DNA]</scope>
    <source>
        <tissue evidence="1">Muscle</tissue>
    </source>
</reference>
<gene>
    <name evidence="1" type="ORF">E2C01_065852</name>
</gene>
<evidence type="ECO:0000313" key="2">
    <source>
        <dbReference type="Proteomes" id="UP000324222"/>
    </source>
</evidence>
<dbReference type="Proteomes" id="UP000324222">
    <property type="component" value="Unassembled WGS sequence"/>
</dbReference>
<name>A0A5B7HN84_PORTR</name>
<keyword evidence="2" id="KW-1185">Reference proteome</keyword>
<evidence type="ECO:0000313" key="1">
    <source>
        <dbReference type="EMBL" id="MPC71573.1"/>
    </source>
</evidence>
<protein>
    <submittedName>
        <fullName evidence="1">Uncharacterized protein</fullName>
    </submittedName>
</protein>
<comment type="caution">
    <text evidence="1">The sequence shown here is derived from an EMBL/GenBank/DDBJ whole genome shotgun (WGS) entry which is preliminary data.</text>
</comment>
<sequence>MFLHVLVPTSSFSACGVLRSARLELGTTKLTRKTITFRMQYGLLCWVRPSIAVSIYLQPREEQDYGTSNFVGVTYYVSI</sequence>
<dbReference type="EMBL" id="VSRR010033128">
    <property type="protein sequence ID" value="MPC71573.1"/>
    <property type="molecule type" value="Genomic_DNA"/>
</dbReference>
<accession>A0A5B7HN84</accession>
<dbReference type="AlphaFoldDB" id="A0A5B7HN84"/>
<proteinExistence type="predicted"/>